<reference evidence="1" key="1">
    <citation type="journal article" date="2015" name="Nature">
        <title>Complex archaea that bridge the gap between prokaryotes and eukaryotes.</title>
        <authorList>
            <person name="Spang A."/>
            <person name="Saw J.H."/>
            <person name="Jorgensen S.L."/>
            <person name="Zaremba-Niedzwiedzka K."/>
            <person name="Martijn J."/>
            <person name="Lind A.E."/>
            <person name="van Eijk R."/>
            <person name="Schleper C."/>
            <person name="Guy L."/>
            <person name="Ettema T.J."/>
        </authorList>
    </citation>
    <scope>NUCLEOTIDE SEQUENCE</scope>
</reference>
<accession>A0A0F8Y391</accession>
<proteinExistence type="predicted"/>
<sequence>MYNYRSSDYDAAVIEFSKRDFDYIK</sequence>
<name>A0A0F8Y391_9ZZZZ</name>
<dbReference type="EMBL" id="LAZR01055668">
    <property type="protein sequence ID" value="KKK75857.1"/>
    <property type="molecule type" value="Genomic_DNA"/>
</dbReference>
<dbReference type="AlphaFoldDB" id="A0A0F8Y391"/>
<organism evidence="1">
    <name type="scientific">marine sediment metagenome</name>
    <dbReference type="NCBI Taxonomy" id="412755"/>
    <lineage>
        <taxon>unclassified sequences</taxon>
        <taxon>metagenomes</taxon>
        <taxon>ecological metagenomes</taxon>
    </lineage>
</organism>
<feature type="non-terminal residue" evidence="1">
    <location>
        <position position="25"/>
    </location>
</feature>
<protein>
    <submittedName>
        <fullName evidence="1">Uncharacterized protein</fullName>
    </submittedName>
</protein>
<evidence type="ECO:0000313" key="1">
    <source>
        <dbReference type="EMBL" id="KKK75857.1"/>
    </source>
</evidence>
<gene>
    <name evidence="1" type="ORF">LCGC14_2869540</name>
</gene>
<comment type="caution">
    <text evidence="1">The sequence shown here is derived from an EMBL/GenBank/DDBJ whole genome shotgun (WGS) entry which is preliminary data.</text>
</comment>